<dbReference type="AlphaFoldDB" id="A0A2S2PH48"/>
<gene>
    <name evidence="1" type="ORF">g.22410</name>
</gene>
<evidence type="ECO:0008006" key="2">
    <source>
        <dbReference type="Google" id="ProtNLM"/>
    </source>
</evidence>
<name>A0A2S2PH48_SCHGA</name>
<reference evidence="1" key="1">
    <citation type="submission" date="2018-04" db="EMBL/GenBank/DDBJ databases">
        <title>Transcriptome of Schizaphis graminum biotype I.</title>
        <authorList>
            <person name="Scully E.D."/>
            <person name="Geib S.M."/>
            <person name="Palmer N.A."/>
            <person name="Koch K."/>
            <person name="Bradshaw J."/>
            <person name="Heng-Moss T."/>
            <person name="Sarath G."/>
        </authorList>
    </citation>
    <scope>NUCLEOTIDE SEQUENCE</scope>
</reference>
<sequence>MECNDNLTHKFVIMDFEFSMINKTSIVLISGAISNSLDRFKIRTLEGRPLLLAPNEEVRPMRDQEFCQAIKKINQIFKCNNEFRDACLKKLNIICSKNKINNLTPMFIENYILKSDNEINVLVLWNGDSNKRILSRLGIKQFPILNIVCCDKLFNQTYSIQLEKIHTKEIIFEVEIGTFNKTRRMLNLEETHDIICSKNHKIKYANDPRTNVKFIKCIFDYVIRKQRYENLIKHFI</sequence>
<accession>A0A2S2PH48</accession>
<proteinExistence type="predicted"/>
<protein>
    <recommendedName>
        <fullName evidence="2">Exonuclease domain-containing protein</fullName>
    </recommendedName>
</protein>
<evidence type="ECO:0000313" key="1">
    <source>
        <dbReference type="EMBL" id="MBY28760.1"/>
    </source>
</evidence>
<organism evidence="1">
    <name type="scientific">Schizaphis graminum</name>
    <name type="common">Green bug aphid</name>
    <dbReference type="NCBI Taxonomy" id="13262"/>
    <lineage>
        <taxon>Eukaryota</taxon>
        <taxon>Metazoa</taxon>
        <taxon>Ecdysozoa</taxon>
        <taxon>Arthropoda</taxon>
        <taxon>Hexapoda</taxon>
        <taxon>Insecta</taxon>
        <taxon>Pterygota</taxon>
        <taxon>Neoptera</taxon>
        <taxon>Paraneoptera</taxon>
        <taxon>Hemiptera</taxon>
        <taxon>Sternorrhyncha</taxon>
        <taxon>Aphidomorpha</taxon>
        <taxon>Aphidoidea</taxon>
        <taxon>Aphididae</taxon>
        <taxon>Aphidini</taxon>
        <taxon>Schizaphis</taxon>
    </lineage>
</organism>
<dbReference type="EMBL" id="GGMR01016141">
    <property type="protein sequence ID" value="MBY28760.1"/>
    <property type="molecule type" value="Transcribed_RNA"/>
</dbReference>